<evidence type="ECO:0000313" key="6">
    <source>
        <dbReference type="Proteomes" id="UP000244240"/>
    </source>
</evidence>
<dbReference type="NCBIfam" id="TIGR02416">
    <property type="entry name" value="CO_dehy_Mo_lg"/>
    <property type="match status" value="1"/>
</dbReference>
<dbReference type="InterPro" id="IPR036856">
    <property type="entry name" value="Ald_Oxase/Xan_DH_a/b_sf"/>
</dbReference>
<dbReference type="InterPro" id="IPR046867">
    <property type="entry name" value="AldOxase/xan_DH_MoCoBD2"/>
</dbReference>
<dbReference type="GO" id="GO:0030151">
    <property type="term" value="F:molybdenum ion binding"/>
    <property type="evidence" value="ECO:0007669"/>
    <property type="project" value="InterPro"/>
</dbReference>
<dbReference type="InterPro" id="IPR008274">
    <property type="entry name" value="AldOxase/xan_DH_MoCoBD1"/>
</dbReference>
<comment type="cofactor">
    <cofactor evidence="3">
        <name>Mo-molybdopterin cytosine dinucleotide</name>
        <dbReference type="ChEBI" id="CHEBI:71308"/>
    </cofactor>
</comment>
<dbReference type="SUPFAM" id="SSF56003">
    <property type="entry name" value="Molybdenum cofactor-binding domain"/>
    <property type="match status" value="1"/>
</dbReference>
<dbReference type="Pfam" id="PF02738">
    <property type="entry name" value="MoCoBD_1"/>
    <property type="match status" value="1"/>
</dbReference>
<dbReference type="Gene3D" id="3.90.1170.50">
    <property type="entry name" value="Aldehyde oxidase/xanthine dehydrogenase, a/b hammerhead"/>
    <property type="match status" value="1"/>
</dbReference>
<reference evidence="5 6" key="1">
    <citation type="submission" date="2018-04" db="EMBL/GenBank/DDBJ databases">
        <title>Genomic Encyclopedia of Archaeal and Bacterial Type Strains, Phase II (KMG-II): from individual species to whole genera.</title>
        <authorList>
            <person name="Goeker M."/>
        </authorList>
    </citation>
    <scope>NUCLEOTIDE SEQUENCE [LARGE SCALE GENOMIC DNA]</scope>
    <source>
        <strain evidence="5 6">DSM 45787</strain>
    </source>
</reference>
<dbReference type="PANTHER" id="PTHR11908:SF132">
    <property type="entry name" value="ALDEHYDE OXIDASE 1-RELATED"/>
    <property type="match status" value="1"/>
</dbReference>
<dbReference type="InterPro" id="IPR037165">
    <property type="entry name" value="AldOxase/xan_DH_Mopterin-bd_sf"/>
</dbReference>
<dbReference type="GO" id="GO:0005506">
    <property type="term" value="F:iron ion binding"/>
    <property type="evidence" value="ECO:0007669"/>
    <property type="project" value="InterPro"/>
</dbReference>
<dbReference type="PANTHER" id="PTHR11908">
    <property type="entry name" value="XANTHINE DEHYDROGENASE"/>
    <property type="match status" value="1"/>
</dbReference>
<evidence type="ECO:0000256" key="3">
    <source>
        <dbReference type="ARBA" id="ARBA00053029"/>
    </source>
</evidence>
<dbReference type="GO" id="GO:0043885">
    <property type="term" value="F:anaerobic carbon-monoxide dehydrogenase activity"/>
    <property type="evidence" value="ECO:0007669"/>
    <property type="project" value="InterPro"/>
</dbReference>
<organism evidence="5 6">
    <name type="scientific">Melghirimyces profundicolus</name>
    <dbReference type="NCBI Taxonomy" id="1242148"/>
    <lineage>
        <taxon>Bacteria</taxon>
        <taxon>Bacillati</taxon>
        <taxon>Bacillota</taxon>
        <taxon>Bacilli</taxon>
        <taxon>Bacillales</taxon>
        <taxon>Thermoactinomycetaceae</taxon>
        <taxon>Melghirimyces</taxon>
    </lineage>
</organism>
<dbReference type="InterPro" id="IPR012780">
    <property type="entry name" value="CO_Mo_DH_lsu"/>
</dbReference>
<evidence type="ECO:0000259" key="4">
    <source>
        <dbReference type="SMART" id="SM01008"/>
    </source>
</evidence>
<dbReference type="GO" id="GO:0005507">
    <property type="term" value="F:copper ion binding"/>
    <property type="evidence" value="ECO:0007669"/>
    <property type="project" value="InterPro"/>
</dbReference>
<dbReference type="InterPro" id="IPR016208">
    <property type="entry name" value="Ald_Oxase/xanthine_DH-like"/>
</dbReference>
<dbReference type="AlphaFoldDB" id="A0A2T6BZ21"/>
<dbReference type="RefSeq" id="WP_108022607.1">
    <property type="nucleotide sequence ID" value="NZ_QBKR01000007.1"/>
</dbReference>
<dbReference type="InterPro" id="IPR000674">
    <property type="entry name" value="Ald_Oxase/Xan_DH_a/b"/>
</dbReference>
<dbReference type="Gene3D" id="3.30.365.10">
    <property type="entry name" value="Aldehyde oxidase/xanthine dehydrogenase, molybdopterin binding domain"/>
    <property type="match status" value="4"/>
</dbReference>
<name>A0A2T6BZ21_9BACL</name>
<gene>
    <name evidence="5" type="ORF">C8P63_107108</name>
</gene>
<evidence type="ECO:0000256" key="1">
    <source>
        <dbReference type="ARBA" id="ARBA00022505"/>
    </source>
</evidence>
<evidence type="ECO:0000313" key="5">
    <source>
        <dbReference type="EMBL" id="PTX61313.1"/>
    </source>
</evidence>
<dbReference type="SUPFAM" id="SSF54665">
    <property type="entry name" value="CO dehydrogenase molybdoprotein N-domain-like"/>
    <property type="match status" value="1"/>
</dbReference>
<dbReference type="Proteomes" id="UP000244240">
    <property type="component" value="Unassembled WGS sequence"/>
</dbReference>
<evidence type="ECO:0000256" key="2">
    <source>
        <dbReference type="ARBA" id="ARBA00023002"/>
    </source>
</evidence>
<protein>
    <submittedName>
        <fullName evidence="5">Carbon-monoxide dehydrogenase large subunit</fullName>
    </submittedName>
</protein>
<dbReference type="FunFam" id="3.30.365.10:FF:000001">
    <property type="entry name" value="Xanthine dehydrogenase oxidase"/>
    <property type="match status" value="1"/>
</dbReference>
<accession>A0A2T6BZ21</accession>
<feature type="domain" description="Aldehyde oxidase/xanthine dehydrogenase a/b hammerhead" evidence="4">
    <location>
        <begin position="25"/>
        <end position="134"/>
    </location>
</feature>
<keyword evidence="2" id="KW-0560">Oxidoreductase</keyword>
<dbReference type="SMART" id="SM01008">
    <property type="entry name" value="Ald_Xan_dh_C"/>
    <property type="match status" value="1"/>
</dbReference>
<comment type="caution">
    <text evidence="5">The sequence shown here is derived from an EMBL/GenBank/DDBJ whole genome shotgun (WGS) entry which is preliminary data.</text>
</comment>
<dbReference type="EMBL" id="QBKR01000007">
    <property type="protein sequence ID" value="PTX61313.1"/>
    <property type="molecule type" value="Genomic_DNA"/>
</dbReference>
<dbReference type="Pfam" id="PF01315">
    <property type="entry name" value="Ald_Xan_dh_C"/>
    <property type="match status" value="1"/>
</dbReference>
<dbReference type="Pfam" id="PF20256">
    <property type="entry name" value="MoCoBD_2"/>
    <property type="match status" value="1"/>
</dbReference>
<proteinExistence type="predicted"/>
<dbReference type="OrthoDB" id="9759099at2"/>
<keyword evidence="6" id="KW-1185">Reference proteome</keyword>
<sequence length="783" mass="85549">MAKSQTELRPLGKSVGRKEDPRFIRGMGRYIDDIVLPGMLYMSLVRSPYAHARIKHVDPSAALEAPGVKLVITGEDLAAMDLAWMPTMAGDKQMVLATGKVLYQYQEVAAVIAESREQAEDAAQLVDVEYEPLPAVVDPIQSLDPDAPVLREDREKKSNHIFHWEAGDKEATEELFRNAPVVVKQNVRFPRVHPSPLEPCGCVADYQSSTGKLTWYVTSQAPHAHRTVLSMVSGLPEHQIRVISPDVGGGFGNKVPVYPGYVCAIVASLKLGRPVKWIESRTENISSTGFARDYHMTAEIAAEEDGRVLALRVKTIADHGAFDAAADPSKFPAGLFSIVTGSYDFKESFVEVDGAYTNKAPGGIAYRCSFRVTEAAYLIERVMDVLARRVGVDPAELRKRDFIRKEQFPYQSPTGWTYDSGDYEKTLDLALEKIGYEELRKEQAEKRARGELMGIGISTFTEVVGAGPSHTFDIMGIKMFDSAQIRLHPTGKVLARLGVRHQGQGHETTFAQIIAEELGLSTEDVLIEEGDTDTAPYGLGTYASRSTPTAGGAAALCGRRIRDKAKKIASHLLEAGEDDVVWDGVSFSAKGLPDKSVTMKDIAFAAYTNVPEGMEPGLEATYYYDPPNLTFPHGAYIAVVDIDKGTGAVKVRRFLAVDDCGNVINPMIVDGQVHGGLTEGFAIAFMQDIPFDEDGNCLAPNWMDYLVPTALDTPHWETDRTVTPSPHHPIGAKGVGESPNVGSPAAFVNAVVDALAPLGVEHIDMPIFPWKVWEVLREHGVNK</sequence>
<keyword evidence="1" id="KW-0500">Molybdenum</keyword>
<dbReference type="FunFam" id="3.90.1170.50:FF:000006">
    <property type="entry name" value="Carbon monoxide dehydrogenase large chain"/>
    <property type="match status" value="1"/>
</dbReference>